<feature type="region of interest" description="Disordered" evidence="1">
    <location>
        <begin position="234"/>
        <end position="266"/>
    </location>
</feature>
<sequence length="266" mass="28922">MMKRHFCSHLLLSSLFAVNHLSVPTYLRLFSEVPSDNNSIMLEYGARSGIPSTPSPCLPSRPSRRSCPHCTSPPRFSPPPTAPASRTRTQGKARSHLHVAHPVDSTPTSQLLPIDIRSAVSAVCSYLALLLQSTALPLTLFSPFLHLHHRSASQFVPFYGYITLPSQGSYTSLRLRGSEHLAHARVCPHPFMSGLASYCNNPIRPSAAYPANRGLPPHASHSFIPPSHHELIQASDSSPLDSGPVSGLFPNRFNQPTTTTTISPAL</sequence>
<keyword evidence="4" id="KW-1185">Reference proteome</keyword>
<keyword evidence="2" id="KW-0732">Signal</keyword>
<evidence type="ECO:0000256" key="2">
    <source>
        <dbReference type="SAM" id="SignalP"/>
    </source>
</evidence>
<accession>A0AAJ0AQ42</accession>
<feature type="signal peptide" evidence="2">
    <location>
        <begin position="1"/>
        <end position="17"/>
    </location>
</feature>
<evidence type="ECO:0000313" key="4">
    <source>
        <dbReference type="Proteomes" id="UP001224890"/>
    </source>
</evidence>
<protein>
    <submittedName>
        <fullName evidence="3">Uncharacterized protein</fullName>
    </submittedName>
</protein>
<feature type="chain" id="PRO_5042463697" evidence="2">
    <location>
        <begin position="18"/>
        <end position="266"/>
    </location>
</feature>
<feature type="region of interest" description="Disordered" evidence="1">
    <location>
        <begin position="52"/>
        <end position="95"/>
    </location>
</feature>
<dbReference type="RefSeq" id="XP_060431999.1">
    <property type="nucleotide sequence ID" value="XM_060572083.1"/>
</dbReference>
<name>A0AAJ0AQ42_9PEZI</name>
<proteinExistence type="predicted"/>
<dbReference type="AlphaFoldDB" id="A0AAJ0AQ42"/>
<reference evidence="3" key="1">
    <citation type="submission" date="2021-06" db="EMBL/GenBank/DDBJ databases">
        <title>Comparative genomics, transcriptomics and evolutionary studies reveal genomic signatures of adaptation to plant cell wall in hemibiotrophic fungi.</title>
        <authorList>
            <consortium name="DOE Joint Genome Institute"/>
            <person name="Baroncelli R."/>
            <person name="Diaz J.F."/>
            <person name="Benocci T."/>
            <person name="Peng M."/>
            <person name="Battaglia E."/>
            <person name="Haridas S."/>
            <person name="Andreopoulos W."/>
            <person name="Labutti K."/>
            <person name="Pangilinan J."/>
            <person name="Floch G.L."/>
            <person name="Makela M.R."/>
            <person name="Henrissat B."/>
            <person name="Grigoriev I.V."/>
            <person name="Crouch J.A."/>
            <person name="De Vries R.P."/>
            <person name="Sukno S.A."/>
            <person name="Thon M.R."/>
        </authorList>
    </citation>
    <scope>NUCLEOTIDE SEQUENCE</scope>
    <source>
        <strain evidence="3">CBS 193.32</strain>
    </source>
</reference>
<feature type="compositionally biased region" description="Polar residues" evidence="1">
    <location>
        <begin position="252"/>
        <end position="266"/>
    </location>
</feature>
<evidence type="ECO:0000256" key="1">
    <source>
        <dbReference type="SAM" id="MobiDB-lite"/>
    </source>
</evidence>
<dbReference type="GeneID" id="85456609"/>
<dbReference type="EMBL" id="JAHMHR010000012">
    <property type="protein sequence ID" value="KAK1688304.1"/>
    <property type="molecule type" value="Genomic_DNA"/>
</dbReference>
<comment type="caution">
    <text evidence="3">The sequence shown here is derived from an EMBL/GenBank/DDBJ whole genome shotgun (WGS) entry which is preliminary data.</text>
</comment>
<evidence type="ECO:0000313" key="3">
    <source>
        <dbReference type="EMBL" id="KAK1688304.1"/>
    </source>
</evidence>
<organism evidence="3 4">
    <name type="scientific">Colletotrichum godetiae</name>
    <dbReference type="NCBI Taxonomy" id="1209918"/>
    <lineage>
        <taxon>Eukaryota</taxon>
        <taxon>Fungi</taxon>
        <taxon>Dikarya</taxon>
        <taxon>Ascomycota</taxon>
        <taxon>Pezizomycotina</taxon>
        <taxon>Sordariomycetes</taxon>
        <taxon>Hypocreomycetidae</taxon>
        <taxon>Glomerellales</taxon>
        <taxon>Glomerellaceae</taxon>
        <taxon>Colletotrichum</taxon>
        <taxon>Colletotrichum acutatum species complex</taxon>
    </lineage>
</organism>
<gene>
    <name evidence="3" type="ORF">BDP55DRAFT_629904</name>
</gene>
<dbReference type="Proteomes" id="UP001224890">
    <property type="component" value="Unassembled WGS sequence"/>
</dbReference>